<accession>A0A8J4RSV3</accession>
<evidence type="ECO:0000313" key="2">
    <source>
        <dbReference type="Proteomes" id="UP000737018"/>
    </source>
</evidence>
<keyword evidence="2" id="KW-1185">Reference proteome</keyword>
<proteinExistence type="predicted"/>
<dbReference type="Proteomes" id="UP000737018">
    <property type="component" value="Unassembled WGS sequence"/>
</dbReference>
<dbReference type="OrthoDB" id="1920822at2759"/>
<name>A0A8J4RSV3_9ROSI</name>
<sequence>MALVSLLTKSAITKGRDEVYVMAVPLRATKGPAQLLMSTAYSLNLWDLHHFMVLVKPSSPPPPSQALVFDFQPKDPENIFVALDVIAGRPVPGVLLTRKLREVPRSKCWYVGSPNVDAVDVACEFNKSWKTDLRVGHHDCRDYTNGLIEYLTGQKDVLECLRRSNGGLGMVAFFIILKTSVA</sequence>
<dbReference type="AlphaFoldDB" id="A0A8J4RSV3"/>
<protein>
    <recommendedName>
        <fullName evidence="3">PTB domain engulfment adapter</fullName>
    </recommendedName>
</protein>
<evidence type="ECO:0000313" key="1">
    <source>
        <dbReference type="EMBL" id="KAF3973599.1"/>
    </source>
</evidence>
<dbReference type="PANTHER" id="PTHR36342:SF1">
    <property type="entry name" value="PTB DOMAIN ENGULFMENT ADAPTER"/>
    <property type="match status" value="1"/>
</dbReference>
<gene>
    <name evidence="1" type="ORF">CMV_002997</name>
</gene>
<comment type="caution">
    <text evidence="1">The sequence shown here is derived from an EMBL/GenBank/DDBJ whole genome shotgun (WGS) entry which is preliminary data.</text>
</comment>
<dbReference type="EMBL" id="JRKL02000226">
    <property type="protein sequence ID" value="KAF3973599.1"/>
    <property type="molecule type" value="Genomic_DNA"/>
</dbReference>
<evidence type="ECO:0008006" key="3">
    <source>
        <dbReference type="Google" id="ProtNLM"/>
    </source>
</evidence>
<organism evidence="1 2">
    <name type="scientific">Castanea mollissima</name>
    <name type="common">Chinese chestnut</name>
    <dbReference type="NCBI Taxonomy" id="60419"/>
    <lineage>
        <taxon>Eukaryota</taxon>
        <taxon>Viridiplantae</taxon>
        <taxon>Streptophyta</taxon>
        <taxon>Embryophyta</taxon>
        <taxon>Tracheophyta</taxon>
        <taxon>Spermatophyta</taxon>
        <taxon>Magnoliopsida</taxon>
        <taxon>eudicotyledons</taxon>
        <taxon>Gunneridae</taxon>
        <taxon>Pentapetalae</taxon>
        <taxon>rosids</taxon>
        <taxon>fabids</taxon>
        <taxon>Fagales</taxon>
        <taxon>Fagaceae</taxon>
        <taxon>Castanea</taxon>
    </lineage>
</organism>
<dbReference type="PANTHER" id="PTHR36342">
    <property type="entry name" value="PTB DOMAIN ENGULFMENT ADAPTER"/>
    <property type="match status" value="1"/>
</dbReference>
<reference evidence="1" key="1">
    <citation type="submission" date="2020-03" db="EMBL/GenBank/DDBJ databases">
        <title>Castanea mollissima Vanexum genome sequencing.</title>
        <authorList>
            <person name="Staton M."/>
        </authorList>
    </citation>
    <scope>NUCLEOTIDE SEQUENCE</scope>
    <source>
        <tissue evidence="1">Leaf</tissue>
    </source>
</reference>